<dbReference type="RefSeq" id="WP_186501894.1">
    <property type="nucleotide sequence ID" value="NZ_JACOGK010000002.1"/>
</dbReference>
<dbReference type="Proteomes" id="UP000606870">
    <property type="component" value="Unassembled WGS sequence"/>
</dbReference>
<feature type="transmembrane region" description="Helical" evidence="5">
    <location>
        <begin position="210"/>
        <end position="228"/>
    </location>
</feature>
<dbReference type="InterPro" id="IPR007016">
    <property type="entry name" value="O-antigen_ligase-rel_domated"/>
</dbReference>
<comment type="caution">
    <text evidence="7">The sequence shown here is derived from an EMBL/GenBank/DDBJ whole genome shotgun (WGS) entry which is preliminary data.</text>
</comment>
<keyword evidence="3 5" id="KW-1133">Transmembrane helix</keyword>
<evidence type="ECO:0000256" key="3">
    <source>
        <dbReference type="ARBA" id="ARBA00022989"/>
    </source>
</evidence>
<keyword evidence="2 5" id="KW-0812">Transmembrane</keyword>
<feature type="transmembrane region" description="Helical" evidence="5">
    <location>
        <begin position="90"/>
        <end position="108"/>
    </location>
</feature>
<feature type="transmembrane region" description="Helical" evidence="5">
    <location>
        <begin position="175"/>
        <end position="204"/>
    </location>
</feature>
<feature type="transmembrane region" description="Helical" evidence="5">
    <location>
        <begin position="144"/>
        <end position="163"/>
    </location>
</feature>
<dbReference type="GO" id="GO:0016874">
    <property type="term" value="F:ligase activity"/>
    <property type="evidence" value="ECO:0007669"/>
    <property type="project" value="UniProtKB-KW"/>
</dbReference>
<feature type="transmembrane region" description="Helical" evidence="5">
    <location>
        <begin position="58"/>
        <end position="78"/>
    </location>
</feature>
<feature type="transmembrane region" description="Helical" evidence="5">
    <location>
        <begin position="338"/>
        <end position="355"/>
    </location>
</feature>
<evidence type="ECO:0000313" key="8">
    <source>
        <dbReference type="Proteomes" id="UP000606870"/>
    </source>
</evidence>
<name>A0ABR6VFA2_9FIRM</name>
<evidence type="ECO:0000256" key="2">
    <source>
        <dbReference type="ARBA" id="ARBA00022692"/>
    </source>
</evidence>
<dbReference type="PANTHER" id="PTHR37422">
    <property type="entry name" value="TEICHURONIC ACID BIOSYNTHESIS PROTEIN TUAE"/>
    <property type="match status" value="1"/>
</dbReference>
<feature type="transmembrane region" description="Helical" evidence="5">
    <location>
        <begin position="6"/>
        <end position="23"/>
    </location>
</feature>
<organism evidence="7 8">
    <name type="scientific">Megasphaera hominis</name>
    <dbReference type="NCBI Taxonomy" id="159836"/>
    <lineage>
        <taxon>Bacteria</taxon>
        <taxon>Bacillati</taxon>
        <taxon>Bacillota</taxon>
        <taxon>Negativicutes</taxon>
        <taxon>Veillonellales</taxon>
        <taxon>Veillonellaceae</taxon>
        <taxon>Megasphaera</taxon>
    </lineage>
</organism>
<proteinExistence type="predicted"/>
<accession>A0ABR6VFA2</accession>
<keyword evidence="4 5" id="KW-0472">Membrane</keyword>
<dbReference type="Pfam" id="PF04932">
    <property type="entry name" value="Wzy_C"/>
    <property type="match status" value="1"/>
</dbReference>
<evidence type="ECO:0000256" key="5">
    <source>
        <dbReference type="SAM" id="Phobius"/>
    </source>
</evidence>
<reference evidence="7 8" key="1">
    <citation type="submission" date="2020-08" db="EMBL/GenBank/DDBJ databases">
        <authorList>
            <person name="Liu C."/>
            <person name="Sun Q."/>
        </authorList>
    </citation>
    <scope>NUCLEOTIDE SEQUENCE [LARGE SCALE GENOMIC DNA]</scope>
    <source>
        <strain evidence="7 8">NSJ-59</strain>
    </source>
</reference>
<keyword evidence="8" id="KW-1185">Reference proteome</keyword>
<gene>
    <name evidence="7" type="ORF">H8J70_00975</name>
</gene>
<dbReference type="EMBL" id="JACOGK010000002">
    <property type="protein sequence ID" value="MBC3535841.1"/>
    <property type="molecule type" value="Genomic_DNA"/>
</dbReference>
<feature type="domain" description="O-antigen ligase-related" evidence="6">
    <location>
        <begin position="175"/>
        <end position="313"/>
    </location>
</feature>
<dbReference type="InterPro" id="IPR051533">
    <property type="entry name" value="WaaL-like"/>
</dbReference>
<feature type="transmembrane region" description="Helical" evidence="5">
    <location>
        <begin position="35"/>
        <end position="52"/>
    </location>
</feature>
<protein>
    <submittedName>
        <fullName evidence="7">O-antigen ligase family protein</fullName>
    </submittedName>
</protein>
<dbReference type="PANTHER" id="PTHR37422:SF13">
    <property type="entry name" value="LIPOPOLYSACCHARIDE BIOSYNTHESIS PROTEIN PA4999-RELATED"/>
    <property type="match status" value="1"/>
</dbReference>
<evidence type="ECO:0000256" key="4">
    <source>
        <dbReference type="ARBA" id="ARBA00023136"/>
    </source>
</evidence>
<evidence type="ECO:0000313" key="7">
    <source>
        <dbReference type="EMBL" id="MBC3535841.1"/>
    </source>
</evidence>
<keyword evidence="7" id="KW-0436">Ligase</keyword>
<evidence type="ECO:0000259" key="6">
    <source>
        <dbReference type="Pfam" id="PF04932"/>
    </source>
</evidence>
<evidence type="ECO:0000256" key="1">
    <source>
        <dbReference type="ARBA" id="ARBA00004141"/>
    </source>
</evidence>
<sequence length="396" mass="45119">MPLQLFVMEAFFLAALVLAARYVWCYDLPDRTRPILFVPAAAFAVVALLSLAGSPRLFLGLAFYAFTVLQYFLLFCLLQQFVRGEAERKLLVYGLLLSTALVALYGFYQYAHMLTLREEEWVDNSAFPLLRRRMYSTLYNPNLLSAYLLMVMSAAGALVIRWWGRWKQAAPFALLLAALTLCLVLTYSRGAWISACALIFFFGLVWDKRLWLSFLVIPLVLAFHHGGVTRRLLSIFSQSAADTSVSMRMDMWLAALQMTADHPLLGIGWGAFKYVYPVYNELIQEAGITIFHAHNMYLNILAETGLLGFTAYFWFYFGVVWYAIRFLHRYSGPPFDRALVMAVAGAMLAVAVSGFSDYDLFSTQISLTLWLFAGLLTNTYEEYRKNQKKSLRNNSQ</sequence>
<feature type="transmembrane region" description="Helical" evidence="5">
    <location>
        <begin position="306"/>
        <end position="326"/>
    </location>
</feature>
<comment type="subcellular location">
    <subcellularLocation>
        <location evidence="1">Membrane</location>
        <topology evidence="1">Multi-pass membrane protein</topology>
    </subcellularLocation>
</comment>